<evidence type="ECO:0008006" key="3">
    <source>
        <dbReference type="Google" id="ProtNLM"/>
    </source>
</evidence>
<dbReference type="Gene3D" id="2.60.120.650">
    <property type="entry name" value="Cupin"/>
    <property type="match status" value="1"/>
</dbReference>
<dbReference type="RefSeq" id="WP_330197817.1">
    <property type="nucleotide sequence ID" value="NZ_JAZDRP010000001.1"/>
</dbReference>
<dbReference type="EMBL" id="JAZDRP010000001">
    <property type="protein sequence ID" value="MEE2525154.1"/>
    <property type="molecule type" value="Genomic_DNA"/>
</dbReference>
<dbReference type="Proteomes" id="UP001354971">
    <property type="component" value="Unassembled WGS sequence"/>
</dbReference>
<reference evidence="1 2" key="1">
    <citation type="submission" date="2024-01" db="EMBL/GenBank/DDBJ databases">
        <title>Hyphobacterium bacterium isolated from marine sediment.</title>
        <authorList>
            <person name="Zhao S."/>
        </authorList>
    </citation>
    <scope>NUCLEOTIDE SEQUENCE [LARGE SCALE GENOMIC DNA]</scope>
    <source>
        <strain evidence="2">HN65</strain>
    </source>
</reference>
<dbReference type="SUPFAM" id="SSF51197">
    <property type="entry name" value="Clavaminate synthase-like"/>
    <property type="match status" value="1"/>
</dbReference>
<name>A0ABU7LMM8_9PROT</name>
<evidence type="ECO:0000313" key="2">
    <source>
        <dbReference type="Proteomes" id="UP001354971"/>
    </source>
</evidence>
<evidence type="ECO:0000313" key="1">
    <source>
        <dbReference type="EMBL" id="MEE2525154.1"/>
    </source>
</evidence>
<protein>
    <recommendedName>
        <fullName evidence="3">JmjC domain-containing protein</fullName>
    </recommendedName>
</protein>
<gene>
    <name evidence="1" type="ORF">V0U79_02165</name>
</gene>
<sequence length="316" mass="35244">MIGTGETQKNAKVVTEWGNEAQSGFRKKFVVGQHDLHTRPEFSDEALAALIERHPADLIDFCTMGELDDGADSWRTGDPGDLSGMEVLEAVRAGKLWINLREAMSVDPVYRPLYDQMLADMKANNPGYKVLSAESGILISSPTAQVFIHSDPSETILWHVRGKKRFRVYPAEAPYVTEERLEAILHKETTEDLPFEPSWDNECEAIDLEPGMFASWPLHGPHRVQNLSGMNVSVTMEIVTPESMLRNGVLHANGVLRRRFGITPRSTDTSGPAAYLKIALSRMAKVIWRNTKPLPVSERTFDIDGNSPTGFRDRAA</sequence>
<proteinExistence type="predicted"/>
<keyword evidence="2" id="KW-1185">Reference proteome</keyword>
<comment type="caution">
    <text evidence="1">The sequence shown here is derived from an EMBL/GenBank/DDBJ whole genome shotgun (WGS) entry which is preliminary data.</text>
</comment>
<accession>A0ABU7LMM8</accession>
<organism evidence="1 2">
    <name type="scientific">Hyphobacterium lacteum</name>
    <dbReference type="NCBI Taxonomy" id="3116575"/>
    <lineage>
        <taxon>Bacteria</taxon>
        <taxon>Pseudomonadati</taxon>
        <taxon>Pseudomonadota</taxon>
        <taxon>Alphaproteobacteria</taxon>
        <taxon>Maricaulales</taxon>
        <taxon>Maricaulaceae</taxon>
        <taxon>Hyphobacterium</taxon>
    </lineage>
</organism>